<dbReference type="AlphaFoldDB" id="A0A0F9G1V4"/>
<gene>
    <name evidence="1" type="ORF">LCGC14_1882690</name>
</gene>
<sequence>MEEMYDKNYVWVEAVEATWKFKTPMAGHIFVRGRVWNDSGHPVLLRQVELVPHGDTTSWANVSPAPAVPGSKLEACGFKDFTIERDIPWRGSSPAEGQPISDVLVVFSYDGKGFKTGPVPCTATDVAVKDQGAKKKDWDDYQDRV</sequence>
<organism evidence="1">
    <name type="scientific">marine sediment metagenome</name>
    <dbReference type="NCBI Taxonomy" id="412755"/>
    <lineage>
        <taxon>unclassified sequences</taxon>
        <taxon>metagenomes</taxon>
        <taxon>ecological metagenomes</taxon>
    </lineage>
</organism>
<comment type="caution">
    <text evidence="1">The sequence shown here is derived from an EMBL/GenBank/DDBJ whole genome shotgun (WGS) entry which is preliminary data.</text>
</comment>
<accession>A0A0F9G1V4</accession>
<protein>
    <submittedName>
        <fullName evidence="1">Uncharacterized protein</fullName>
    </submittedName>
</protein>
<reference evidence="1" key="1">
    <citation type="journal article" date="2015" name="Nature">
        <title>Complex archaea that bridge the gap between prokaryotes and eukaryotes.</title>
        <authorList>
            <person name="Spang A."/>
            <person name="Saw J.H."/>
            <person name="Jorgensen S.L."/>
            <person name="Zaremba-Niedzwiedzka K."/>
            <person name="Martijn J."/>
            <person name="Lind A.E."/>
            <person name="van Eijk R."/>
            <person name="Schleper C."/>
            <person name="Guy L."/>
            <person name="Ettema T.J."/>
        </authorList>
    </citation>
    <scope>NUCLEOTIDE SEQUENCE</scope>
</reference>
<name>A0A0F9G1V4_9ZZZZ</name>
<evidence type="ECO:0000313" key="1">
    <source>
        <dbReference type="EMBL" id="KKL92638.1"/>
    </source>
</evidence>
<dbReference type="EMBL" id="LAZR01019411">
    <property type="protein sequence ID" value="KKL92638.1"/>
    <property type="molecule type" value="Genomic_DNA"/>
</dbReference>
<proteinExistence type="predicted"/>